<reference evidence="2" key="1">
    <citation type="submission" date="2016-05" db="EMBL/GenBank/DDBJ databases">
        <title>Comparative genomics of biotechnologically important yeasts.</title>
        <authorList>
            <consortium name="DOE Joint Genome Institute"/>
            <person name="Riley R."/>
            <person name="Haridas S."/>
            <person name="Wolfe K.H."/>
            <person name="Lopes M.R."/>
            <person name="Hittinger C.T."/>
            <person name="Goker M."/>
            <person name="Salamov A."/>
            <person name="Wisecaver J."/>
            <person name="Long T.M."/>
            <person name="Aerts A.L."/>
            <person name="Barry K."/>
            <person name="Choi C."/>
            <person name="Clum A."/>
            <person name="Coughlan A.Y."/>
            <person name="Deshpande S."/>
            <person name="Douglass A.P."/>
            <person name="Hanson S.J."/>
            <person name="Klenk H.-P."/>
            <person name="Labutti K."/>
            <person name="Lapidus A."/>
            <person name="Lindquist E."/>
            <person name="Lipzen A."/>
            <person name="Meier-Kolthoff J.P."/>
            <person name="Ohm R.A."/>
            <person name="Otillar R.P."/>
            <person name="Pangilinan J."/>
            <person name="Peng Y."/>
            <person name="Rokas A."/>
            <person name="Rosa C.A."/>
            <person name="Scheuner C."/>
            <person name="Sibirny A.A."/>
            <person name="Slot J.C."/>
            <person name="Stielow J.B."/>
            <person name="Sun H."/>
            <person name="Kurtzman C.P."/>
            <person name="Blackwell M."/>
            <person name="Grigoriev I.V."/>
            <person name="Jeffries T.W."/>
        </authorList>
    </citation>
    <scope>NUCLEOTIDE SEQUENCE [LARGE SCALE GENOMIC DNA]</scope>
    <source>
        <strain evidence="2">NRRL Y-12698</strain>
    </source>
</reference>
<protein>
    <submittedName>
        <fullName evidence="1">Uncharacterized protein</fullName>
    </submittedName>
</protein>
<sequence length="58" mass="6489">MNTYNCTTQTLDLSQHHVALVPGSSKYVVQSRQHAKEMQFHTCYRPPALDTCPVAGRA</sequence>
<dbReference type="EMBL" id="KV454433">
    <property type="protein sequence ID" value="ODQ79184.1"/>
    <property type="molecule type" value="Genomic_DNA"/>
</dbReference>
<gene>
    <name evidence="1" type="ORF">BABINDRAFT_149389</name>
</gene>
<keyword evidence="2" id="KW-1185">Reference proteome</keyword>
<evidence type="ECO:0000313" key="1">
    <source>
        <dbReference type="EMBL" id="ODQ79184.1"/>
    </source>
</evidence>
<dbReference type="GeneID" id="30145070"/>
<accession>A0A1E3QP06</accession>
<organism evidence="1 2">
    <name type="scientific">Babjeviella inositovora NRRL Y-12698</name>
    <dbReference type="NCBI Taxonomy" id="984486"/>
    <lineage>
        <taxon>Eukaryota</taxon>
        <taxon>Fungi</taxon>
        <taxon>Dikarya</taxon>
        <taxon>Ascomycota</taxon>
        <taxon>Saccharomycotina</taxon>
        <taxon>Pichiomycetes</taxon>
        <taxon>Serinales incertae sedis</taxon>
        <taxon>Babjeviella</taxon>
    </lineage>
</organism>
<proteinExistence type="predicted"/>
<evidence type="ECO:0000313" key="2">
    <source>
        <dbReference type="Proteomes" id="UP000094336"/>
    </source>
</evidence>
<dbReference type="AlphaFoldDB" id="A0A1E3QP06"/>
<name>A0A1E3QP06_9ASCO</name>
<dbReference type="Proteomes" id="UP000094336">
    <property type="component" value="Unassembled WGS sequence"/>
</dbReference>
<dbReference type="RefSeq" id="XP_018984512.1">
    <property type="nucleotide sequence ID" value="XM_019127217.1"/>
</dbReference>